<dbReference type="AlphaFoldDB" id="A0A9N7YUF2"/>
<keyword evidence="2" id="KW-1185">Reference proteome</keyword>
<evidence type="ECO:0000313" key="2">
    <source>
        <dbReference type="Proteomes" id="UP001153269"/>
    </source>
</evidence>
<protein>
    <submittedName>
        <fullName evidence="1">Uncharacterized protein</fullName>
    </submittedName>
</protein>
<dbReference type="Proteomes" id="UP001153269">
    <property type="component" value="Unassembled WGS sequence"/>
</dbReference>
<gene>
    <name evidence="1" type="ORF">PLEPLA_LOCUS25723</name>
</gene>
<sequence length="148" mass="17631">MAATMTSSSSKDDEENTPEVKLQEVHYFTTTRWRTYRTSLEKWLRLKGPCRDVAENFKHCVDVDFDNIPEHRKFGTTSRTNEPMFDVSYKMFCERIIRHRLLLNQEVLRMGQLRKAFIELVKANEGLDASDYRQDMLKKRLTQWCFPS</sequence>
<evidence type="ECO:0000313" key="1">
    <source>
        <dbReference type="EMBL" id="CAB1437701.1"/>
    </source>
</evidence>
<comment type="caution">
    <text evidence="1">The sequence shown here is derived from an EMBL/GenBank/DDBJ whole genome shotgun (WGS) entry which is preliminary data.</text>
</comment>
<proteinExistence type="predicted"/>
<name>A0A9N7YUF2_PLEPL</name>
<reference evidence="1" key="1">
    <citation type="submission" date="2020-03" db="EMBL/GenBank/DDBJ databases">
        <authorList>
            <person name="Weist P."/>
        </authorList>
    </citation>
    <scope>NUCLEOTIDE SEQUENCE</scope>
</reference>
<dbReference type="EMBL" id="CADEAL010002058">
    <property type="protein sequence ID" value="CAB1437701.1"/>
    <property type="molecule type" value="Genomic_DNA"/>
</dbReference>
<organism evidence="1 2">
    <name type="scientific">Pleuronectes platessa</name>
    <name type="common">European plaice</name>
    <dbReference type="NCBI Taxonomy" id="8262"/>
    <lineage>
        <taxon>Eukaryota</taxon>
        <taxon>Metazoa</taxon>
        <taxon>Chordata</taxon>
        <taxon>Craniata</taxon>
        <taxon>Vertebrata</taxon>
        <taxon>Euteleostomi</taxon>
        <taxon>Actinopterygii</taxon>
        <taxon>Neopterygii</taxon>
        <taxon>Teleostei</taxon>
        <taxon>Neoteleostei</taxon>
        <taxon>Acanthomorphata</taxon>
        <taxon>Carangaria</taxon>
        <taxon>Pleuronectiformes</taxon>
        <taxon>Pleuronectoidei</taxon>
        <taxon>Pleuronectidae</taxon>
        <taxon>Pleuronectes</taxon>
    </lineage>
</organism>
<accession>A0A9N7YUF2</accession>